<dbReference type="SUPFAM" id="SSF51445">
    <property type="entry name" value="(Trans)glycosidases"/>
    <property type="match status" value="1"/>
</dbReference>
<dbReference type="Gene3D" id="3.20.20.80">
    <property type="entry name" value="Glycosidases"/>
    <property type="match status" value="1"/>
</dbReference>
<organism evidence="1 2">
    <name type="scientific">Didymella glomerata</name>
    <dbReference type="NCBI Taxonomy" id="749621"/>
    <lineage>
        <taxon>Eukaryota</taxon>
        <taxon>Fungi</taxon>
        <taxon>Dikarya</taxon>
        <taxon>Ascomycota</taxon>
        <taxon>Pezizomycotina</taxon>
        <taxon>Dothideomycetes</taxon>
        <taxon>Pleosporomycetidae</taxon>
        <taxon>Pleosporales</taxon>
        <taxon>Pleosporineae</taxon>
        <taxon>Didymellaceae</taxon>
        <taxon>Didymella</taxon>
    </lineage>
</organism>
<gene>
    <name evidence="1" type="ORF">N0V87_009069</name>
</gene>
<protein>
    <submittedName>
        <fullName evidence="1">Uncharacterized protein</fullName>
    </submittedName>
</protein>
<dbReference type="Proteomes" id="UP001140562">
    <property type="component" value="Unassembled WGS sequence"/>
</dbReference>
<reference evidence="1" key="1">
    <citation type="submission" date="2022-10" db="EMBL/GenBank/DDBJ databases">
        <title>Tapping the CABI collections for fungal endophytes: first genome assemblies for Collariella, Neodidymelliopsis, Ascochyta clinopodiicola, Didymella pomorum, Didymosphaeria variabile, Neocosmospora piperis and Neocucurbitaria cava.</title>
        <authorList>
            <person name="Hill R."/>
        </authorList>
    </citation>
    <scope>NUCLEOTIDE SEQUENCE</scope>
    <source>
        <strain evidence="1">IMI 360193</strain>
    </source>
</reference>
<comment type="caution">
    <text evidence="1">The sequence shown here is derived from an EMBL/GenBank/DDBJ whole genome shotgun (WGS) entry which is preliminary data.</text>
</comment>
<evidence type="ECO:0000313" key="2">
    <source>
        <dbReference type="Proteomes" id="UP001140562"/>
    </source>
</evidence>
<evidence type="ECO:0000313" key="1">
    <source>
        <dbReference type="EMBL" id="KAJ4331568.1"/>
    </source>
</evidence>
<dbReference type="InterPro" id="IPR017853">
    <property type="entry name" value="GH"/>
</dbReference>
<dbReference type="OrthoDB" id="6020543at2759"/>
<dbReference type="AlphaFoldDB" id="A0A9W8WSC0"/>
<accession>A0A9W8WSC0</accession>
<keyword evidence="2" id="KW-1185">Reference proteome</keyword>
<proteinExistence type="predicted"/>
<dbReference type="EMBL" id="JAPEUV010000145">
    <property type="protein sequence ID" value="KAJ4331568.1"/>
    <property type="molecule type" value="Genomic_DNA"/>
</dbReference>
<sequence>MGLLALRSICRDPTVRQLTLPVLNQFFGPSAYPSLFAFPGCTTSNNRQATQAPGLLNCTALGAEVQTCQASGRRVLLSVKGSGASTVSGALDFGAPNATAWTGYSANGSAPADGVFFPNLFDSRHVPSAFALTLFSLFGEGRTERADLRPLGPDTPASDGIDWITRPLGEEVVVDGFDVQVPAEWKGTYQESQFNALVTRLGELNDEAWTESGATKGGVNDLGADGKGVVFQGWLRKRSVQRVVVVGGFDVLVE</sequence>
<name>A0A9W8WSC0_9PLEO</name>